<dbReference type="Gene3D" id="1.20.58.60">
    <property type="match status" value="1"/>
</dbReference>
<evidence type="ECO:0000313" key="3">
    <source>
        <dbReference type="EMBL" id="CAF4585069.1"/>
    </source>
</evidence>
<dbReference type="Proteomes" id="UP000681720">
    <property type="component" value="Unassembled WGS sequence"/>
</dbReference>
<dbReference type="InterPro" id="IPR002017">
    <property type="entry name" value="Spectrin_repeat"/>
</dbReference>
<comment type="caution">
    <text evidence="3">The sequence shown here is derived from an EMBL/GenBank/DDBJ whole genome shotgun (WGS) entry which is preliminary data.</text>
</comment>
<feature type="non-terminal residue" evidence="3">
    <location>
        <position position="1"/>
    </location>
</feature>
<feature type="compositionally biased region" description="Polar residues" evidence="1">
    <location>
        <begin position="27"/>
        <end position="37"/>
    </location>
</feature>
<dbReference type="SUPFAM" id="SSF46966">
    <property type="entry name" value="Spectrin repeat"/>
    <property type="match status" value="1"/>
</dbReference>
<evidence type="ECO:0000313" key="2">
    <source>
        <dbReference type="EMBL" id="CAF4442779.1"/>
    </source>
</evidence>
<gene>
    <name evidence="2" type="ORF">GIL414_LOCUS32056</name>
    <name evidence="3" type="ORF">SMN809_LOCUS38435</name>
</gene>
<reference evidence="3" key="1">
    <citation type="submission" date="2021-02" db="EMBL/GenBank/DDBJ databases">
        <authorList>
            <person name="Nowell W R."/>
        </authorList>
    </citation>
    <scope>NUCLEOTIDE SEQUENCE</scope>
</reference>
<dbReference type="EMBL" id="CAJOBJ010066837">
    <property type="protein sequence ID" value="CAF4442779.1"/>
    <property type="molecule type" value="Genomic_DNA"/>
</dbReference>
<dbReference type="Proteomes" id="UP000676336">
    <property type="component" value="Unassembled WGS sequence"/>
</dbReference>
<dbReference type="EMBL" id="CAJOBI010100420">
    <property type="protein sequence ID" value="CAF4585069.1"/>
    <property type="molecule type" value="Genomic_DNA"/>
</dbReference>
<evidence type="ECO:0000256" key="1">
    <source>
        <dbReference type="SAM" id="MobiDB-lite"/>
    </source>
</evidence>
<dbReference type="AlphaFoldDB" id="A0A8S2YWF6"/>
<dbReference type="Gene3D" id="1.20.5.170">
    <property type="match status" value="1"/>
</dbReference>
<dbReference type="Pfam" id="PF00435">
    <property type="entry name" value="Spectrin"/>
    <property type="match status" value="1"/>
</dbReference>
<protein>
    <submittedName>
        <fullName evidence="3">Uncharacterized protein</fullName>
    </submittedName>
</protein>
<organism evidence="3 4">
    <name type="scientific">Rotaria magnacalcarata</name>
    <dbReference type="NCBI Taxonomy" id="392030"/>
    <lineage>
        <taxon>Eukaryota</taxon>
        <taxon>Metazoa</taxon>
        <taxon>Spiralia</taxon>
        <taxon>Gnathifera</taxon>
        <taxon>Rotifera</taxon>
        <taxon>Eurotatoria</taxon>
        <taxon>Bdelloidea</taxon>
        <taxon>Philodinida</taxon>
        <taxon>Philodinidae</taxon>
        <taxon>Rotaria</taxon>
    </lineage>
</organism>
<name>A0A8S2YWF6_9BILA</name>
<feature type="region of interest" description="Disordered" evidence="1">
    <location>
        <begin position="1"/>
        <end position="44"/>
    </location>
</feature>
<proteinExistence type="predicted"/>
<accession>A0A8S2YWF6</accession>
<dbReference type="PANTHER" id="PTHR11915">
    <property type="entry name" value="SPECTRIN/FILAMIN RELATED CYTOSKELETAL PROTEIN"/>
    <property type="match status" value="1"/>
</dbReference>
<evidence type="ECO:0000313" key="4">
    <source>
        <dbReference type="Proteomes" id="UP000676336"/>
    </source>
</evidence>
<sequence length="125" mass="14682">MDLEEPRHVNTNGYSTADDDELRQSTEESTNNKQNGDTMADIGDAIDGREIQLLETPEDIQARREQVLARFAHFKEAAKYRRDKLEDSREYQYFKRDADELETWINEKIQLCSQDDTYRDTTSVQ</sequence>